<protein>
    <submittedName>
        <fullName evidence="5">Alpha-ketoacid dehydrogenase subunit beta</fullName>
    </submittedName>
</protein>
<organism evidence="5 6">
    <name type="scientific">Candidatus Dormiibacter inghamiae</name>
    <dbReference type="NCBI Taxonomy" id="3127013"/>
    <lineage>
        <taxon>Bacteria</taxon>
        <taxon>Bacillati</taxon>
        <taxon>Candidatus Dormiibacterota</taxon>
        <taxon>Candidatus Dormibacteria</taxon>
        <taxon>Candidatus Dormibacterales</taxon>
        <taxon>Candidatus Dormibacteraceae</taxon>
        <taxon>Candidatus Dormiibacter</taxon>
    </lineage>
</organism>
<evidence type="ECO:0000313" key="6">
    <source>
        <dbReference type="Proteomes" id="UP000620075"/>
    </source>
</evidence>
<keyword evidence="2" id="KW-0560">Oxidoreductase</keyword>
<name>A0A934KIS1_9BACT</name>
<keyword evidence="3" id="KW-0786">Thiamine pyrophosphate</keyword>
<dbReference type="InterPro" id="IPR033248">
    <property type="entry name" value="Transketolase_C"/>
</dbReference>
<reference evidence="5 6" key="1">
    <citation type="submission" date="2020-10" db="EMBL/GenBank/DDBJ databases">
        <title>Ca. Dormibacterota MAGs.</title>
        <authorList>
            <person name="Montgomery K."/>
        </authorList>
    </citation>
    <scope>NUCLEOTIDE SEQUENCE [LARGE SCALE GENOMIC DNA]</scope>
    <source>
        <strain evidence="5">SC8811_S16_3</strain>
    </source>
</reference>
<accession>A0A934KIS1</accession>
<dbReference type="Pfam" id="PF02780">
    <property type="entry name" value="Transketolase_C"/>
    <property type="match status" value="1"/>
</dbReference>
<comment type="cofactor">
    <cofactor evidence="1">
        <name>thiamine diphosphate</name>
        <dbReference type="ChEBI" id="CHEBI:58937"/>
    </cofactor>
</comment>
<evidence type="ECO:0000256" key="3">
    <source>
        <dbReference type="ARBA" id="ARBA00023052"/>
    </source>
</evidence>
<feature type="domain" description="Transketolase-like pyrimidine-binding" evidence="4">
    <location>
        <begin position="4"/>
        <end position="179"/>
    </location>
</feature>
<dbReference type="PANTHER" id="PTHR43257">
    <property type="entry name" value="PYRUVATE DEHYDROGENASE E1 COMPONENT BETA SUBUNIT"/>
    <property type="match status" value="1"/>
</dbReference>
<dbReference type="FunFam" id="3.40.50.920:FF:000001">
    <property type="entry name" value="Pyruvate dehydrogenase E1 beta subunit"/>
    <property type="match status" value="1"/>
</dbReference>
<dbReference type="InterPro" id="IPR005475">
    <property type="entry name" value="Transketolase-like_Pyr-bd"/>
</dbReference>
<dbReference type="Pfam" id="PF02779">
    <property type="entry name" value="Transket_pyr"/>
    <property type="match status" value="1"/>
</dbReference>
<dbReference type="Gene3D" id="3.40.50.920">
    <property type="match status" value="1"/>
</dbReference>
<dbReference type="PANTHER" id="PTHR43257:SF2">
    <property type="entry name" value="PYRUVATE DEHYDROGENASE E1 COMPONENT SUBUNIT BETA"/>
    <property type="match status" value="1"/>
</dbReference>
<dbReference type="InterPro" id="IPR009014">
    <property type="entry name" value="Transketo_C/PFOR_II"/>
</dbReference>
<sequence>MAQGTLIEGIREAMAEEMERDDRVWVLGEDVGRKGGVFLATEGLHAKFGGDRVLDTPLAESAIVGVAIGSALNGLLPVAEIQFADFIHPAFDQIVSEAARIRYRSNGEFGCPIVIRAPYGGGVHGGLYHSQSVEAFYSHVPGLKVVIPSTPEDAKGLLKAAIRDPDPVLLFEHKKCYRLIKGELPGSDHLTPIGPAAIRQEGDNITCMAWGLMVHYCLDAAVTVAEEGISVEVIDLRTLSPLDKETILRSVEKTARAMVVHEDNLTGGFGAEIAAIIASEGFEFLDAPVVRVAGPDVPAMPFNKPQEDAFMPNPTRIAQAMRELAAY</sequence>
<comment type="caution">
    <text evidence="5">The sequence shown here is derived from an EMBL/GenBank/DDBJ whole genome shotgun (WGS) entry which is preliminary data.</text>
</comment>
<dbReference type="FunFam" id="3.40.50.970:FF:000001">
    <property type="entry name" value="Pyruvate dehydrogenase E1 beta subunit"/>
    <property type="match status" value="1"/>
</dbReference>
<evidence type="ECO:0000259" key="4">
    <source>
        <dbReference type="SMART" id="SM00861"/>
    </source>
</evidence>
<gene>
    <name evidence="5" type="ORF">JF888_14380</name>
</gene>
<evidence type="ECO:0000256" key="1">
    <source>
        <dbReference type="ARBA" id="ARBA00001964"/>
    </source>
</evidence>
<dbReference type="CDD" id="cd07036">
    <property type="entry name" value="TPP_PYR_E1-PDHc-beta_like"/>
    <property type="match status" value="1"/>
</dbReference>
<evidence type="ECO:0000313" key="5">
    <source>
        <dbReference type="EMBL" id="MBJ7604351.1"/>
    </source>
</evidence>
<dbReference type="EMBL" id="JAEKNQ010000057">
    <property type="protein sequence ID" value="MBJ7604351.1"/>
    <property type="molecule type" value="Genomic_DNA"/>
</dbReference>
<dbReference type="AlphaFoldDB" id="A0A934KIS1"/>
<dbReference type="SUPFAM" id="SSF52922">
    <property type="entry name" value="TK C-terminal domain-like"/>
    <property type="match status" value="1"/>
</dbReference>
<proteinExistence type="predicted"/>
<dbReference type="Gene3D" id="3.40.50.970">
    <property type="match status" value="1"/>
</dbReference>
<dbReference type="Proteomes" id="UP000620075">
    <property type="component" value="Unassembled WGS sequence"/>
</dbReference>
<dbReference type="RefSeq" id="WP_338181840.1">
    <property type="nucleotide sequence ID" value="NZ_JAEKNQ010000057.1"/>
</dbReference>
<dbReference type="InterPro" id="IPR029061">
    <property type="entry name" value="THDP-binding"/>
</dbReference>
<dbReference type="NCBIfam" id="NF006667">
    <property type="entry name" value="PRK09212.1"/>
    <property type="match status" value="1"/>
</dbReference>
<dbReference type="SUPFAM" id="SSF52518">
    <property type="entry name" value="Thiamin diphosphate-binding fold (THDP-binding)"/>
    <property type="match status" value="1"/>
</dbReference>
<dbReference type="SMART" id="SM00861">
    <property type="entry name" value="Transket_pyr"/>
    <property type="match status" value="1"/>
</dbReference>
<evidence type="ECO:0000256" key="2">
    <source>
        <dbReference type="ARBA" id="ARBA00023002"/>
    </source>
</evidence>
<dbReference type="GO" id="GO:0016491">
    <property type="term" value="F:oxidoreductase activity"/>
    <property type="evidence" value="ECO:0007669"/>
    <property type="project" value="UniProtKB-KW"/>
</dbReference>